<dbReference type="Gene3D" id="2.10.25.10">
    <property type="entry name" value="Laminin"/>
    <property type="match status" value="2"/>
</dbReference>
<feature type="domain" description="EGF-like" evidence="6">
    <location>
        <begin position="334"/>
        <end position="371"/>
    </location>
</feature>
<feature type="domain" description="EGF-like" evidence="6">
    <location>
        <begin position="66"/>
        <end position="100"/>
    </location>
</feature>
<dbReference type="Pfam" id="PF07974">
    <property type="entry name" value="EGF_2"/>
    <property type="match status" value="2"/>
</dbReference>
<dbReference type="SMART" id="SM00181">
    <property type="entry name" value="EGF"/>
    <property type="match status" value="4"/>
</dbReference>
<keyword evidence="1 4" id="KW-0245">EGF-like domain</keyword>
<feature type="signal peptide" evidence="5">
    <location>
        <begin position="1"/>
        <end position="17"/>
    </location>
</feature>
<dbReference type="PANTHER" id="PTHR11219:SF69">
    <property type="entry name" value="TENEURIN-A"/>
    <property type="match status" value="1"/>
</dbReference>
<sequence>MMRRLVVAISSLLYVIANSPCPNDCSGHGFCMKQGVCQCSNSWSGYDCSKAKCPLGPAWADFTIANDNAHNLAVCSNRGKCDPLTGLCSCLSGFTGDACERLACSCNGRGTCLSMRNYAQTKDPGLGPVYPYDQNWDANQLHGCVCDPPYSGYSCQQLECPRGDDPLTGTIYDPAGIQYNERQIVNCKATGGFFTLTFRGQTTAPIFATDSAPTVQAKLLALTTIRGMAVSYSGITTQACTILGNNIILEYTQDFGNLPTIQADGTQLTHSSAGMTPALVITTAVDGTKENAFCSNRGLCDRTSGICSCFTNFFSSDGNGNIGTRGDCGYASNAITQCPGAILACSGHGICQGPPTYTCICASGFQGGDCSERICPLGKAWFDLPYDVQGAHQLVECSNAGYCDRAKGECVCDPRFTGAACNRMVCPNSCSGHGSCQTIQVMATMSVINGDPTRLSYGSIPNNYPTWDFDSTQGCVCNQGYQGYDCSQMSCPTGDDPGTKVDSRNRPQANTIQVLTCIGTAGTFTLGFRGQFTGALSYTITAASLAAALNALPAFGSVTVSYSSGVMACTPDGSNKISVTFLTVFGVLPNIRTTLNGVASIAVANDGSSGSVVGTKEDAVCSNRGSCDFLHGICICAEGFTSSDGYGRPGSRGDCGYMEPVYINSAAQYANAIG</sequence>
<dbReference type="InterPro" id="IPR000742">
    <property type="entry name" value="EGF"/>
</dbReference>
<evidence type="ECO:0000256" key="1">
    <source>
        <dbReference type="ARBA" id="ARBA00022536"/>
    </source>
</evidence>
<evidence type="ECO:0000259" key="6">
    <source>
        <dbReference type="PROSITE" id="PS50026"/>
    </source>
</evidence>
<dbReference type="EMBL" id="VJMJ01000157">
    <property type="protein sequence ID" value="KAF0730030.1"/>
    <property type="molecule type" value="Genomic_DNA"/>
</dbReference>
<dbReference type="VEuPathDB" id="FungiDB:AeMF1_014002"/>
<dbReference type="Pfam" id="PF23106">
    <property type="entry name" value="EGF_Teneurin"/>
    <property type="match status" value="1"/>
</dbReference>
<proteinExistence type="predicted"/>
<organism evidence="7 8">
    <name type="scientific">Aphanomyces euteiches</name>
    <dbReference type="NCBI Taxonomy" id="100861"/>
    <lineage>
        <taxon>Eukaryota</taxon>
        <taxon>Sar</taxon>
        <taxon>Stramenopiles</taxon>
        <taxon>Oomycota</taxon>
        <taxon>Saprolegniomycetes</taxon>
        <taxon>Saprolegniales</taxon>
        <taxon>Verrucalvaceae</taxon>
        <taxon>Aphanomyces</taxon>
    </lineage>
</organism>
<feature type="disulfide bond" evidence="4">
    <location>
        <begin position="90"/>
        <end position="99"/>
    </location>
</feature>
<dbReference type="InterPro" id="IPR051216">
    <property type="entry name" value="Teneurin"/>
</dbReference>
<dbReference type="PROSITE" id="PS50026">
    <property type="entry name" value="EGF_3"/>
    <property type="match status" value="3"/>
</dbReference>
<dbReference type="Proteomes" id="UP000481153">
    <property type="component" value="Unassembled WGS sequence"/>
</dbReference>
<keyword evidence="2" id="KW-0677">Repeat</keyword>
<dbReference type="InterPro" id="IPR013111">
    <property type="entry name" value="EGF_extracell"/>
</dbReference>
<feature type="disulfide bond" evidence="4">
    <location>
        <begin position="39"/>
        <end position="48"/>
    </location>
</feature>
<dbReference type="Gene3D" id="2.60.120.260">
    <property type="entry name" value="Galactose-binding domain-like"/>
    <property type="match status" value="1"/>
</dbReference>
<keyword evidence="8" id="KW-1185">Reference proteome</keyword>
<feature type="disulfide bond" evidence="4">
    <location>
        <begin position="21"/>
        <end position="31"/>
    </location>
</feature>
<dbReference type="PROSITE" id="PS01186">
    <property type="entry name" value="EGF_2"/>
    <property type="match status" value="2"/>
</dbReference>
<reference evidence="7 8" key="1">
    <citation type="submission" date="2019-07" db="EMBL/GenBank/DDBJ databases">
        <title>Genomics analysis of Aphanomyces spp. identifies a new class of oomycete effector associated with host adaptation.</title>
        <authorList>
            <person name="Gaulin E."/>
        </authorList>
    </citation>
    <scope>NUCLEOTIDE SEQUENCE [LARGE SCALE GENOMIC DNA]</scope>
    <source>
        <strain evidence="7 8">ATCC 201684</strain>
    </source>
</reference>
<dbReference type="AlphaFoldDB" id="A0A6G0WRG8"/>
<feature type="domain" description="EGF-like" evidence="6">
    <location>
        <begin position="17"/>
        <end position="49"/>
    </location>
</feature>
<evidence type="ECO:0000256" key="4">
    <source>
        <dbReference type="PROSITE-ProRule" id="PRU00076"/>
    </source>
</evidence>
<dbReference type="PANTHER" id="PTHR11219">
    <property type="entry name" value="TENEURIN AND N-ACETYLGLUCOSAMINE-1-PHOSPHODIESTER ALPHA-N-ACETYLGLUCOSAMINIDASE"/>
    <property type="match status" value="1"/>
</dbReference>
<feature type="disulfide bond" evidence="4">
    <location>
        <begin position="361"/>
        <end position="370"/>
    </location>
</feature>
<dbReference type="PRINTS" id="PR00011">
    <property type="entry name" value="EGFLAMININ"/>
</dbReference>
<feature type="chain" id="PRO_5026222274" description="EGF-like domain-containing protein" evidence="5">
    <location>
        <begin position="18"/>
        <end position="674"/>
    </location>
</feature>
<evidence type="ECO:0000256" key="2">
    <source>
        <dbReference type="ARBA" id="ARBA00022737"/>
    </source>
</evidence>
<keyword evidence="5" id="KW-0732">Signal</keyword>
<comment type="caution">
    <text evidence="7">The sequence shown here is derived from an EMBL/GenBank/DDBJ whole genome shotgun (WGS) entry which is preliminary data.</text>
</comment>
<evidence type="ECO:0000256" key="5">
    <source>
        <dbReference type="SAM" id="SignalP"/>
    </source>
</evidence>
<evidence type="ECO:0000313" key="7">
    <source>
        <dbReference type="EMBL" id="KAF0730030.1"/>
    </source>
</evidence>
<evidence type="ECO:0000313" key="8">
    <source>
        <dbReference type="Proteomes" id="UP000481153"/>
    </source>
</evidence>
<accession>A0A6G0WRG8</accession>
<keyword evidence="3 4" id="KW-1015">Disulfide bond</keyword>
<name>A0A6G0WRG8_9STRA</name>
<gene>
    <name evidence="7" type="ORF">Ae201684_012429</name>
</gene>
<evidence type="ECO:0000256" key="3">
    <source>
        <dbReference type="ARBA" id="ARBA00023157"/>
    </source>
</evidence>
<comment type="caution">
    <text evidence="4">Lacks conserved residue(s) required for the propagation of feature annotation.</text>
</comment>
<dbReference type="PROSITE" id="PS00022">
    <property type="entry name" value="EGF_1"/>
    <property type="match status" value="4"/>
</dbReference>
<protein>
    <recommendedName>
        <fullName evidence="6">EGF-like domain-containing protein</fullName>
    </recommendedName>
</protein>